<comment type="caution">
    <text evidence="1">The sequence shown here is derived from an EMBL/GenBank/DDBJ whole genome shotgun (WGS) entry which is preliminary data.</text>
</comment>
<accession>A0ABD3GVX9</accession>
<evidence type="ECO:0000313" key="2">
    <source>
        <dbReference type="Proteomes" id="UP001633002"/>
    </source>
</evidence>
<dbReference type="AlphaFoldDB" id="A0ABD3GVX9"/>
<proteinExistence type="predicted"/>
<gene>
    <name evidence="1" type="ORF">R1sor_000021</name>
</gene>
<protein>
    <submittedName>
        <fullName evidence="1">Uncharacterized protein</fullName>
    </submittedName>
</protein>
<sequence length="165" mass="19333">MLGYCLKDRQELHFRSQSVVDVMLTMVIVDRHYTPSTSWVINKGTDRNRISALWKCYVQPGTVSLADIDNVFFWMPHIQPSRYVEGTHHEVHILKTAVLEDKKDSDHSSTRIEHVSRNLPAHEFFDWASFILLVQGISLHHNLFHLVFLWFDCNHAVMLPAKYNF</sequence>
<dbReference type="Proteomes" id="UP001633002">
    <property type="component" value="Unassembled WGS sequence"/>
</dbReference>
<reference evidence="1 2" key="1">
    <citation type="submission" date="2024-09" db="EMBL/GenBank/DDBJ databases">
        <title>Chromosome-scale assembly of Riccia sorocarpa.</title>
        <authorList>
            <person name="Paukszto L."/>
        </authorList>
    </citation>
    <scope>NUCLEOTIDE SEQUENCE [LARGE SCALE GENOMIC DNA]</scope>
    <source>
        <strain evidence="1">LP-2024</strain>
        <tissue evidence="1">Aerial parts of the thallus</tissue>
    </source>
</reference>
<evidence type="ECO:0000313" key="1">
    <source>
        <dbReference type="EMBL" id="KAL3681999.1"/>
    </source>
</evidence>
<dbReference type="EMBL" id="JBJQOH010000006">
    <property type="protein sequence ID" value="KAL3681999.1"/>
    <property type="molecule type" value="Genomic_DNA"/>
</dbReference>
<organism evidence="1 2">
    <name type="scientific">Riccia sorocarpa</name>
    <dbReference type="NCBI Taxonomy" id="122646"/>
    <lineage>
        <taxon>Eukaryota</taxon>
        <taxon>Viridiplantae</taxon>
        <taxon>Streptophyta</taxon>
        <taxon>Embryophyta</taxon>
        <taxon>Marchantiophyta</taxon>
        <taxon>Marchantiopsida</taxon>
        <taxon>Marchantiidae</taxon>
        <taxon>Marchantiales</taxon>
        <taxon>Ricciaceae</taxon>
        <taxon>Riccia</taxon>
    </lineage>
</organism>
<name>A0ABD3GVX9_9MARC</name>
<keyword evidence="2" id="KW-1185">Reference proteome</keyword>